<dbReference type="PANTHER" id="PTHR47990">
    <property type="entry name" value="2-OXOGLUTARATE (2OG) AND FE(II)-DEPENDENT OXYGENASE SUPERFAMILY PROTEIN-RELATED"/>
    <property type="match status" value="1"/>
</dbReference>
<keyword evidence="1" id="KW-0479">Metal-binding</keyword>
<name>A0A8T3BRS6_DENNO</name>
<dbReference type="InterPro" id="IPR027443">
    <property type="entry name" value="IPNS-like_sf"/>
</dbReference>
<keyword evidence="1" id="KW-0560">Oxidoreductase</keyword>
<evidence type="ECO:0000313" key="3">
    <source>
        <dbReference type="EMBL" id="KAI0519925.1"/>
    </source>
</evidence>
<dbReference type="Gene3D" id="2.60.120.330">
    <property type="entry name" value="B-lactam Antibiotic, Isopenicillin N Synthase, Chain"/>
    <property type="match status" value="1"/>
</dbReference>
<organism evidence="3 4">
    <name type="scientific">Dendrobium nobile</name>
    <name type="common">Orchid</name>
    <dbReference type="NCBI Taxonomy" id="94219"/>
    <lineage>
        <taxon>Eukaryota</taxon>
        <taxon>Viridiplantae</taxon>
        <taxon>Streptophyta</taxon>
        <taxon>Embryophyta</taxon>
        <taxon>Tracheophyta</taxon>
        <taxon>Spermatophyta</taxon>
        <taxon>Magnoliopsida</taxon>
        <taxon>Liliopsida</taxon>
        <taxon>Asparagales</taxon>
        <taxon>Orchidaceae</taxon>
        <taxon>Epidendroideae</taxon>
        <taxon>Malaxideae</taxon>
        <taxon>Dendrobiinae</taxon>
        <taxon>Dendrobium</taxon>
    </lineage>
</organism>
<dbReference type="InterPro" id="IPR005123">
    <property type="entry name" value="Oxoglu/Fe-dep_dioxygenase_dom"/>
</dbReference>
<dbReference type="PROSITE" id="PS51471">
    <property type="entry name" value="FE2OG_OXY"/>
    <property type="match status" value="1"/>
</dbReference>
<accession>A0A8T3BRS6</accession>
<evidence type="ECO:0000259" key="2">
    <source>
        <dbReference type="PROSITE" id="PS51471"/>
    </source>
</evidence>
<dbReference type="InterPro" id="IPR044861">
    <property type="entry name" value="IPNS-like_FE2OG_OXY"/>
</dbReference>
<dbReference type="SUPFAM" id="SSF51197">
    <property type="entry name" value="Clavaminate synthase-like"/>
    <property type="match status" value="1"/>
</dbReference>
<keyword evidence="4" id="KW-1185">Reference proteome</keyword>
<dbReference type="GO" id="GO:0016491">
    <property type="term" value="F:oxidoreductase activity"/>
    <property type="evidence" value="ECO:0007669"/>
    <property type="project" value="UniProtKB-KW"/>
</dbReference>
<evidence type="ECO:0000313" key="4">
    <source>
        <dbReference type="Proteomes" id="UP000829196"/>
    </source>
</evidence>
<dbReference type="Pfam" id="PF03171">
    <property type="entry name" value="2OG-FeII_Oxy"/>
    <property type="match status" value="1"/>
</dbReference>
<dbReference type="GO" id="GO:0046872">
    <property type="term" value="F:metal ion binding"/>
    <property type="evidence" value="ECO:0007669"/>
    <property type="project" value="UniProtKB-KW"/>
</dbReference>
<dbReference type="OrthoDB" id="288590at2759"/>
<dbReference type="InterPro" id="IPR050231">
    <property type="entry name" value="Iron_ascorbate_oxido_reductase"/>
</dbReference>
<dbReference type="Proteomes" id="UP000829196">
    <property type="component" value="Unassembled WGS sequence"/>
</dbReference>
<feature type="domain" description="Fe2OG dioxygenase" evidence="2">
    <location>
        <begin position="69"/>
        <end position="169"/>
    </location>
</feature>
<dbReference type="EMBL" id="JAGYWB010000006">
    <property type="protein sequence ID" value="KAI0519925.1"/>
    <property type="molecule type" value="Genomic_DNA"/>
</dbReference>
<dbReference type="SMR" id="A0A8T3BRS6"/>
<protein>
    <recommendedName>
        <fullName evidence="2">Fe2OG dioxygenase domain-containing protein</fullName>
    </recommendedName>
</protein>
<comment type="similarity">
    <text evidence="1">Belongs to the iron/ascorbate-dependent oxidoreductase family.</text>
</comment>
<dbReference type="AlphaFoldDB" id="A0A8T3BRS6"/>
<reference evidence="3" key="1">
    <citation type="journal article" date="2022" name="Front. Genet.">
        <title>Chromosome-Scale Assembly of the Dendrobium nobile Genome Provides Insights Into the Molecular Mechanism of the Biosynthesis of the Medicinal Active Ingredient of Dendrobium.</title>
        <authorList>
            <person name="Xu Q."/>
            <person name="Niu S.-C."/>
            <person name="Li K.-L."/>
            <person name="Zheng P.-J."/>
            <person name="Zhang X.-J."/>
            <person name="Jia Y."/>
            <person name="Liu Y."/>
            <person name="Niu Y.-X."/>
            <person name="Yu L.-H."/>
            <person name="Chen D.-F."/>
            <person name="Zhang G.-Q."/>
        </authorList>
    </citation>
    <scope>NUCLEOTIDE SEQUENCE</scope>
    <source>
        <tissue evidence="3">Leaf</tissue>
    </source>
</reference>
<comment type="caution">
    <text evidence="3">The sequence shown here is derived from an EMBL/GenBank/DDBJ whole genome shotgun (WGS) entry which is preliminary data.</text>
</comment>
<gene>
    <name evidence="3" type="ORF">KFK09_007387</name>
</gene>
<keyword evidence="1" id="KW-0408">Iron</keyword>
<proteinExistence type="inferred from homology"/>
<sequence>MRELELPKVDLSGLDLTCLNQKTWAKARADIDDALKHFGAFEVVYDEVGSELRGGLFGQAVPDLFAVPDIEKLISASEVPSHELGTKVVLPSHKDPNYISIISQHNIGGLEIETSNGEWISTNPIKNSFTVLIGEAFMAWTNGRFQAPRHRVKMDRSKERYSVVFSTIPSFSNDVINPPKELVDEEHPLLFKSFKYYDYVNFRFSDEGERHNDALKFYCDA</sequence>
<evidence type="ECO:0000256" key="1">
    <source>
        <dbReference type="RuleBase" id="RU003682"/>
    </source>
</evidence>